<reference evidence="2" key="1">
    <citation type="submission" date="2021-12" db="EMBL/GenBank/DDBJ databases">
        <authorList>
            <person name="King R."/>
        </authorList>
    </citation>
    <scope>NUCLEOTIDE SEQUENCE</scope>
</reference>
<evidence type="ECO:0000313" key="3">
    <source>
        <dbReference type="Proteomes" id="UP001153714"/>
    </source>
</evidence>
<sequence length="120" mass="14082">MNNLNSTFNSQEGQAMSVGEMSGIQSSESPHLLEQVTPPNFVTQRNRMDSNDLRNDFKSFQETIMSTLERWFSKYDEKQTKLLNEVEEVKKSLDFVHKEYEKLNKISYMVFSSTNTHFQK</sequence>
<dbReference type="EMBL" id="OU893349">
    <property type="protein sequence ID" value="CAG9787557.1"/>
    <property type="molecule type" value="Genomic_DNA"/>
</dbReference>
<dbReference type="Proteomes" id="UP001153714">
    <property type="component" value="Chromosome 18"/>
</dbReference>
<proteinExistence type="predicted"/>
<evidence type="ECO:0000256" key="1">
    <source>
        <dbReference type="SAM" id="MobiDB-lite"/>
    </source>
</evidence>
<name>A0A9N9R186_9NEOP</name>
<feature type="region of interest" description="Disordered" evidence="1">
    <location>
        <begin position="1"/>
        <end position="37"/>
    </location>
</feature>
<accession>A0A9N9R186</accession>
<dbReference type="OrthoDB" id="7365488at2759"/>
<feature type="compositionally biased region" description="Polar residues" evidence="1">
    <location>
        <begin position="1"/>
        <end position="14"/>
    </location>
</feature>
<dbReference type="AlphaFoldDB" id="A0A9N9R186"/>
<keyword evidence="3" id="KW-1185">Reference proteome</keyword>
<evidence type="ECO:0000313" key="2">
    <source>
        <dbReference type="EMBL" id="CAG9787557.1"/>
    </source>
</evidence>
<protein>
    <submittedName>
        <fullName evidence="2">Uncharacterized protein</fullName>
    </submittedName>
</protein>
<organism evidence="2 3">
    <name type="scientific">Diatraea saccharalis</name>
    <name type="common">sugarcane borer</name>
    <dbReference type="NCBI Taxonomy" id="40085"/>
    <lineage>
        <taxon>Eukaryota</taxon>
        <taxon>Metazoa</taxon>
        <taxon>Ecdysozoa</taxon>
        <taxon>Arthropoda</taxon>
        <taxon>Hexapoda</taxon>
        <taxon>Insecta</taxon>
        <taxon>Pterygota</taxon>
        <taxon>Neoptera</taxon>
        <taxon>Endopterygota</taxon>
        <taxon>Lepidoptera</taxon>
        <taxon>Glossata</taxon>
        <taxon>Ditrysia</taxon>
        <taxon>Pyraloidea</taxon>
        <taxon>Crambidae</taxon>
        <taxon>Crambinae</taxon>
        <taxon>Diatraea</taxon>
    </lineage>
</organism>
<gene>
    <name evidence="2" type="ORF">DIATSA_LOCUS5430</name>
</gene>
<reference evidence="2" key="2">
    <citation type="submission" date="2022-10" db="EMBL/GenBank/DDBJ databases">
        <authorList>
            <consortium name="ENA_rothamsted_submissions"/>
            <consortium name="culmorum"/>
            <person name="King R."/>
        </authorList>
    </citation>
    <scope>NUCLEOTIDE SEQUENCE</scope>
</reference>